<gene>
    <name evidence="14" type="ORF">GOP47_0008629</name>
    <name evidence="15" type="ORF">GOP47_0009082</name>
</gene>
<comment type="caution">
    <text evidence="15">The sequence shown here is derived from an EMBL/GenBank/DDBJ whole genome shotgun (WGS) entry which is preliminary data.</text>
</comment>
<dbReference type="InterPro" id="IPR036396">
    <property type="entry name" value="Cyt_P450_sf"/>
</dbReference>
<evidence type="ECO:0000256" key="1">
    <source>
        <dbReference type="ARBA" id="ARBA00004370"/>
    </source>
</evidence>
<evidence type="ECO:0000256" key="5">
    <source>
        <dbReference type="ARBA" id="ARBA00022723"/>
    </source>
</evidence>
<evidence type="ECO:0000256" key="4">
    <source>
        <dbReference type="ARBA" id="ARBA00022692"/>
    </source>
</evidence>
<evidence type="ECO:0000313" key="15">
    <source>
        <dbReference type="EMBL" id="KAI5077017.1"/>
    </source>
</evidence>
<dbReference type="EMBL" id="JABFUD020000008">
    <property type="protein sequence ID" value="KAI5076564.1"/>
    <property type="molecule type" value="Genomic_DNA"/>
</dbReference>
<dbReference type="InterPro" id="IPR002401">
    <property type="entry name" value="Cyt_P450_E_grp-I"/>
</dbReference>
<sequence length="528" mass="59567">MVAFAFPRPPCTEVAFALLAVLLGGPLVYALHSLFLQELRARRARRIFEAQGIKCLPRAFLNGNMQDVTAITAKACSQPMSEITHAVGPRILPHVYEWRKTYGEHFTFWVGFEPRYVLKEPEQAKELLSAKSGHFRKPGGRPDAKDFIGSGLVSLDGEKWAQHRRILNPAFFLDKLKAMAPTMGGLTVEMMKTWGSRVERKDAIDAAEEFRNLTADIISHTAFGSSFAEGKLAFEMQHKQQELISKLITTVYIPGSRFIPTTQNRYRNSLTYRIHEVLGQIIQKRIELQDRLHGDGYGNDLLGLMLAANKGELVGNQKNLIMGLNEVIDECKTFFFAGHETTASLLTFMFLLLATHPEWQERLREEVFELCGRTEPPTADSLNHLKLVGMVINESLRLYPPASAIFREAENDMKLGETLIPAGTTILVPIVAWHHDERYWGADANEFRPERFEEGIAKACKVPGAFLPFSFGPRSCIGQVFATIEAKMVLATILQQYRFHLSPEYMHAPTTVLTTRPQFGMPIIFEDL</sequence>
<evidence type="ECO:0000256" key="12">
    <source>
        <dbReference type="RuleBase" id="RU000461"/>
    </source>
</evidence>
<evidence type="ECO:0000256" key="11">
    <source>
        <dbReference type="PIRSR" id="PIRSR602401-1"/>
    </source>
</evidence>
<dbReference type="OrthoDB" id="1470350at2759"/>
<dbReference type="PRINTS" id="PR00385">
    <property type="entry name" value="P450"/>
</dbReference>
<dbReference type="InterPro" id="IPR017972">
    <property type="entry name" value="Cyt_P450_CS"/>
</dbReference>
<dbReference type="GO" id="GO:0016020">
    <property type="term" value="C:membrane"/>
    <property type="evidence" value="ECO:0007669"/>
    <property type="project" value="UniProtKB-SubCell"/>
</dbReference>
<comment type="similarity">
    <text evidence="2 12">Belongs to the cytochrome P450 family.</text>
</comment>
<name>A0A9D4ZKB6_ADICA</name>
<evidence type="ECO:0000256" key="8">
    <source>
        <dbReference type="ARBA" id="ARBA00023004"/>
    </source>
</evidence>
<organism evidence="15 16">
    <name type="scientific">Adiantum capillus-veneris</name>
    <name type="common">Maidenhair fern</name>
    <dbReference type="NCBI Taxonomy" id="13818"/>
    <lineage>
        <taxon>Eukaryota</taxon>
        <taxon>Viridiplantae</taxon>
        <taxon>Streptophyta</taxon>
        <taxon>Embryophyta</taxon>
        <taxon>Tracheophyta</taxon>
        <taxon>Polypodiopsida</taxon>
        <taxon>Polypodiidae</taxon>
        <taxon>Polypodiales</taxon>
        <taxon>Pteridineae</taxon>
        <taxon>Pteridaceae</taxon>
        <taxon>Vittarioideae</taxon>
        <taxon>Adiantum</taxon>
    </lineage>
</organism>
<accession>A0A9D4ZKB6</accession>
<keyword evidence="16" id="KW-1185">Reference proteome</keyword>
<dbReference type="SUPFAM" id="SSF48264">
    <property type="entry name" value="Cytochrome P450"/>
    <property type="match status" value="1"/>
</dbReference>
<keyword evidence="4 13" id="KW-0812">Transmembrane</keyword>
<reference evidence="15" key="1">
    <citation type="submission" date="2021-01" db="EMBL/GenBank/DDBJ databases">
        <title>Adiantum capillus-veneris genome.</title>
        <authorList>
            <person name="Fang Y."/>
            <person name="Liao Q."/>
        </authorList>
    </citation>
    <scope>NUCLEOTIDE SEQUENCE</scope>
    <source>
        <strain evidence="15">H3</strain>
        <tissue evidence="15">Leaf</tissue>
    </source>
</reference>
<keyword evidence="8 11" id="KW-0408">Iron</keyword>
<keyword evidence="9 12" id="KW-0503">Monooxygenase</keyword>
<evidence type="ECO:0000256" key="6">
    <source>
        <dbReference type="ARBA" id="ARBA00022989"/>
    </source>
</evidence>
<dbReference type="GO" id="GO:0020037">
    <property type="term" value="F:heme binding"/>
    <property type="evidence" value="ECO:0007669"/>
    <property type="project" value="InterPro"/>
</dbReference>
<dbReference type="EMBL" id="JABFUD020000008">
    <property type="protein sequence ID" value="KAI5077017.1"/>
    <property type="molecule type" value="Genomic_DNA"/>
</dbReference>
<evidence type="ECO:0000256" key="9">
    <source>
        <dbReference type="ARBA" id="ARBA00023033"/>
    </source>
</evidence>
<keyword evidence="5 11" id="KW-0479">Metal-binding</keyword>
<dbReference type="PROSITE" id="PS00086">
    <property type="entry name" value="CYTOCHROME_P450"/>
    <property type="match status" value="1"/>
</dbReference>
<dbReference type="Pfam" id="PF00067">
    <property type="entry name" value="p450"/>
    <property type="match status" value="1"/>
</dbReference>
<protein>
    <recommendedName>
        <fullName evidence="17">Cytochrome P450</fullName>
    </recommendedName>
</protein>
<keyword evidence="3 11" id="KW-0349">Heme</keyword>
<keyword evidence="6 13" id="KW-1133">Transmembrane helix</keyword>
<evidence type="ECO:0008006" key="17">
    <source>
        <dbReference type="Google" id="ProtNLM"/>
    </source>
</evidence>
<keyword evidence="7 12" id="KW-0560">Oxidoreductase</keyword>
<dbReference type="Gene3D" id="1.10.630.10">
    <property type="entry name" value="Cytochrome P450"/>
    <property type="match status" value="1"/>
</dbReference>
<evidence type="ECO:0000313" key="16">
    <source>
        <dbReference type="Proteomes" id="UP000886520"/>
    </source>
</evidence>
<evidence type="ECO:0000256" key="10">
    <source>
        <dbReference type="ARBA" id="ARBA00023136"/>
    </source>
</evidence>
<evidence type="ECO:0000256" key="3">
    <source>
        <dbReference type="ARBA" id="ARBA00022617"/>
    </source>
</evidence>
<dbReference type="GO" id="GO:0016705">
    <property type="term" value="F:oxidoreductase activity, acting on paired donors, with incorporation or reduction of molecular oxygen"/>
    <property type="evidence" value="ECO:0007669"/>
    <property type="project" value="InterPro"/>
</dbReference>
<dbReference type="PANTHER" id="PTHR24282:SF211">
    <property type="entry name" value="CYTOCHROME P450-RELATED"/>
    <property type="match status" value="1"/>
</dbReference>
<feature type="transmembrane region" description="Helical" evidence="13">
    <location>
        <begin position="14"/>
        <end position="36"/>
    </location>
</feature>
<dbReference type="PRINTS" id="PR00463">
    <property type="entry name" value="EP450I"/>
</dbReference>
<dbReference type="InterPro" id="IPR050665">
    <property type="entry name" value="Cytochrome_P450_Monooxygen"/>
</dbReference>
<comment type="cofactor">
    <cofactor evidence="11">
        <name>heme</name>
        <dbReference type="ChEBI" id="CHEBI:30413"/>
    </cofactor>
</comment>
<dbReference type="Proteomes" id="UP000886520">
    <property type="component" value="Chromosome 8"/>
</dbReference>
<feature type="binding site" description="axial binding residue" evidence="11">
    <location>
        <position position="476"/>
    </location>
    <ligand>
        <name>heme</name>
        <dbReference type="ChEBI" id="CHEBI:30413"/>
    </ligand>
    <ligandPart>
        <name>Fe</name>
        <dbReference type="ChEBI" id="CHEBI:18248"/>
    </ligandPart>
</feature>
<keyword evidence="10 13" id="KW-0472">Membrane</keyword>
<dbReference type="PANTHER" id="PTHR24282">
    <property type="entry name" value="CYTOCHROME P450 FAMILY MEMBER"/>
    <property type="match status" value="1"/>
</dbReference>
<evidence type="ECO:0000313" key="14">
    <source>
        <dbReference type="EMBL" id="KAI5076564.1"/>
    </source>
</evidence>
<dbReference type="GO" id="GO:0005506">
    <property type="term" value="F:iron ion binding"/>
    <property type="evidence" value="ECO:0007669"/>
    <property type="project" value="InterPro"/>
</dbReference>
<proteinExistence type="inferred from homology"/>
<evidence type="ECO:0000256" key="7">
    <source>
        <dbReference type="ARBA" id="ARBA00023002"/>
    </source>
</evidence>
<dbReference type="AlphaFoldDB" id="A0A9D4ZKB6"/>
<comment type="subcellular location">
    <subcellularLocation>
        <location evidence="1">Membrane</location>
    </subcellularLocation>
</comment>
<dbReference type="InterPro" id="IPR001128">
    <property type="entry name" value="Cyt_P450"/>
</dbReference>
<dbReference type="GO" id="GO:0004497">
    <property type="term" value="F:monooxygenase activity"/>
    <property type="evidence" value="ECO:0007669"/>
    <property type="project" value="UniProtKB-KW"/>
</dbReference>
<evidence type="ECO:0000256" key="2">
    <source>
        <dbReference type="ARBA" id="ARBA00010617"/>
    </source>
</evidence>
<evidence type="ECO:0000256" key="13">
    <source>
        <dbReference type="SAM" id="Phobius"/>
    </source>
</evidence>